<gene>
    <name evidence="1" type="ORF">GCM10022278_15980</name>
</gene>
<protein>
    <submittedName>
        <fullName evidence="1">Uncharacterized protein</fullName>
    </submittedName>
</protein>
<dbReference type="Proteomes" id="UP001501337">
    <property type="component" value="Unassembled WGS sequence"/>
</dbReference>
<keyword evidence="2" id="KW-1185">Reference proteome</keyword>
<accession>A0ABP7P484</accession>
<sequence>MSALGVVKELIQTSLPGARIDKDIAFSKDVEGCAFALHISHSRYEFVAVMDRNRECWLLGLENDYFDCEFQYDTLSAETFSDHLRSAAARTESMPA</sequence>
<dbReference type="RefSeq" id="WP_344805079.1">
    <property type="nucleotide sequence ID" value="NZ_BAABBO010000007.1"/>
</dbReference>
<name>A0ABP7P484_9GAMM</name>
<organism evidence="1 2">
    <name type="scientific">Allohahella marinimesophila</name>
    <dbReference type="NCBI Taxonomy" id="1054972"/>
    <lineage>
        <taxon>Bacteria</taxon>
        <taxon>Pseudomonadati</taxon>
        <taxon>Pseudomonadota</taxon>
        <taxon>Gammaproteobacteria</taxon>
        <taxon>Oceanospirillales</taxon>
        <taxon>Hahellaceae</taxon>
        <taxon>Allohahella</taxon>
    </lineage>
</organism>
<comment type="caution">
    <text evidence="1">The sequence shown here is derived from an EMBL/GenBank/DDBJ whole genome shotgun (WGS) entry which is preliminary data.</text>
</comment>
<dbReference type="EMBL" id="BAABBO010000007">
    <property type="protein sequence ID" value="GAA3958363.1"/>
    <property type="molecule type" value="Genomic_DNA"/>
</dbReference>
<proteinExistence type="predicted"/>
<evidence type="ECO:0000313" key="1">
    <source>
        <dbReference type="EMBL" id="GAA3958363.1"/>
    </source>
</evidence>
<reference evidence="2" key="1">
    <citation type="journal article" date="2019" name="Int. J. Syst. Evol. Microbiol.">
        <title>The Global Catalogue of Microorganisms (GCM) 10K type strain sequencing project: providing services to taxonomists for standard genome sequencing and annotation.</title>
        <authorList>
            <consortium name="The Broad Institute Genomics Platform"/>
            <consortium name="The Broad Institute Genome Sequencing Center for Infectious Disease"/>
            <person name="Wu L."/>
            <person name="Ma J."/>
        </authorList>
    </citation>
    <scope>NUCLEOTIDE SEQUENCE [LARGE SCALE GENOMIC DNA]</scope>
    <source>
        <strain evidence="2">JCM 17555</strain>
    </source>
</reference>
<evidence type="ECO:0000313" key="2">
    <source>
        <dbReference type="Proteomes" id="UP001501337"/>
    </source>
</evidence>